<dbReference type="AlphaFoldDB" id="A0A0A9AWC9"/>
<sequence length="37" mass="4057">MTSIRQGTFPQSTLTGNTPVLLILPQLLKGQLSEPYL</sequence>
<name>A0A0A9AWC9_ARUDO</name>
<evidence type="ECO:0000313" key="1">
    <source>
        <dbReference type="EMBL" id="JAD53205.1"/>
    </source>
</evidence>
<proteinExistence type="predicted"/>
<reference evidence="1" key="1">
    <citation type="submission" date="2014-09" db="EMBL/GenBank/DDBJ databases">
        <authorList>
            <person name="Magalhaes I.L.F."/>
            <person name="Oliveira U."/>
            <person name="Santos F.R."/>
            <person name="Vidigal T.H.D.A."/>
            <person name="Brescovit A.D."/>
            <person name="Santos A.J."/>
        </authorList>
    </citation>
    <scope>NUCLEOTIDE SEQUENCE</scope>
    <source>
        <tissue evidence="1">Shoot tissue taken approximately 20 cm above the soil surface</tissue>
    </source>
</reference>
<reference evidence="1" key="2">
    <citation type="journal article" date="2015" name="Data Brief">
        <title>Shoot transcriptome of the giant reed, Arundo donax.</title>
        <authorList>
            <person name="Barrero R.A."/>
            <person name="Guerrero F.D."/>
            <person name="Moolhuijzen P."/>
            <person name="Goolsby J.A."/>
            <person name="Tidwell J."/>
            <person name="Bellgard S.E."/>
            <person name="Bellgard M.I."/>
        </authorList>
    </citation>
    <scope>NUCLEOTIDE SEQUENCE</scope>
    <source>
        <tissue evidence="1">Shoot tissue taken approximately 20 cm above the soil surface</tissue>
    </source>
</reference>
<organism evidence="1">
    <name type="scientific">Arundo donax</name>
    <name type="common">Giant reed</name>
    <name type="synonym">Donax arundinaceus</name>
    <dbReference type="NCBI Taxonomy" id="35708"/>
    <lineage>
        <taxon>Eukaryota</taxon>
        <taxon>Viridiplantae</taxon>
        <taxon>Streptophyta</taxon>
        <taxon>Embryophyta</taxon>
        <taxon>Tracheophyta</taxon>
        <taxon>Spermatophyta</taxon>
        <taxon>Magnoliopsida</taxon>
        <taxon>Liliopsida</taxon>
        <taxon>Poales</taxon>
        <taxon>Poaceae</taxon>
        <taxon>PACMAD clade</taxon>
        <taxon>Arundinoideae</taxon>
        <taxon>Arundineae</taxon>
        <taxon>Arundo</taxon>
    </lineage>
</organism>
<accession>A0A0A9AWC9</accession>
<protein>
    <submittedName>
        <fullName evidence="1">Uncharacterized protein</fullName>
    </submittedName>
</protein>
<dbReference type="EMBL" id="GBRH01244690">
    <property type="protein sequence ID" value="JAD53205.1"/>
    <property type="molecule type" value="Transcribed_RNA"/>
</dbReference>